<evidence type="ECO:0000313" key="1">
    <source>
        <dbReference type="EMBL" id="CAD0196126.1"/>
    </source>
</evidence>
<protein>
    <submittedName>
        <fullName evidence="1">Uncharacterized protein</fullName>
    </submittedName>
</protein>
<proteinExistence type="predicted"/>
<reference evidence="1" key="1">
    <citation type="submission" date="2021-12" db="EMBL/GenBank/DDBJ databases">
        <authorList>
            <person name="King R."/>
        </authorList>
    </citation>
    <scope>NUCLEOTIDE SEQUENCE</scope>
</reference>
<dbReference type="Proteomes" id="UP001154114">
    <property type="component" value="Chromosome 4"/>
</dbReference>
<dbReference type="AlphaFoldDB" id="A0A9N8PZR8"/>
<name>A0A9N8PZR8_CHRIL</name>
<keyword evidence="2" id="KW-1185">Reference proteome</keyword>
<dbReference type="OrthoDB" id="7483062at2759"/>
<dbReference type="EMBL" id="LR824007">
    <property type="protein sequence ID" value="CAD0196126.1"/>
    <property type="molecule type" value="Genomic_DNA"/>
</dbReference>
<organism evidence="1 2">
    <name type="scientific">Chrysodeixis includens</name>
    <name type="common">Soybean looper</name>
    <name type="synonym">Pseudoplusia includens</name>
    <dbReference type="NCBI Taxonomy" id="689277"/>
    <lineage>
        <taxon>Eukaryota</taxon>
        <taxon>Metazoa</taxon>
        <taxon>Ecdysozoa</taxon>
        <taxon>Arthropoda</taxon>
        <taxon>Hexapoda</taxon>
        <taxon>Insecta</taxon>
        <taxon>Pterygota</taxon>
        <taxon>Neoptera</taxon>
        <taxon>Endopterygota</taxon>
        <taxon>Lepidoptera</taxon>
        <taxon>Glossata</taxon>
        <taxon>Ditrysia</taxon>
        <taxon>Noctuoidea</taxon>
        <taxon>Noctuidae</taxon>
        <taxon>Plusiinae</taxon>
        <taxon>Chrysodeixis</taxon>
    </lineage>
</organism>
<accession>A0A9N8PZR8</accession>
<sequence>MGRCEEFMEAGYGEVVVGCEVRRDDAPMDAGLDSMHPLDPPPPDVLLALLARNKALEARVLVKDATRQGGLVSMNTVHTP</sequence>
<evidence type="ECO:0000313" key="2">
    <source>
        <dbReference type="Proteomes" id="UP001154114"/>
    </source>
</evidence>
<gene>
    <name evidence="1" type="ORF">CINC_LOCUS10420</name>
</gene>